<proteinExistence type="predicted"/>
<dbReference type="PANTHER" id="PTHR15261:SF4">
    <property type="entry name" value="THROMBOSPONDIN-TYPE LAMININ G DOMAIN AND EAR REPEAT-CONTAINING PROTEIN"/>
    <property type="match status" value="1"/>
</dbReference>
<evidence type="ECO:0000313" key="2">
    <source>
        <dbReference type="Proteomes" id="UP000838412"/>
    </source>
</evidence>
<name>A0A8K0A4G8_BRALA</name>
<reference evidence="1" key="1">
    <citation type="submission" date="2022-01" db="EMBL/GenBank/DDBJ databases">
        <authorList>
            <person name="Braso-Vives M."/>
        </authorList>
    </citation>
    <scope>NUCLEOTIDE SEQUENCE</scope>
</reference>
<gene>
    <name evidence="1" type="primary">TSPEAR</name>
    <name evidence="1" type="ORF">BLAG_LOCUS21001</name>
</gene>
<sequence>MREVCLNLTGQKYIPSAETIITPGRCHWKHFTMQDGLFVAMLGERAHSDSMLLHVYYWDGAYFDKVYDIPVQTACDIEPFTIQKRSYLAVANCPPDSAEGPGHTYHNSSIIYKFLPFKNEFEVYQQLPGHVTTDLEFFADGPDAYLAVTQRVAQTSTLQQTDTVSYNSESVIYRWNGYFFVPYQDIPLTDADITKSVLSLQEQAVLLVTNTKDNVQTYQLTNDNFEQSFIFSSHSDLTGVKDIYSFYAGTSSYLMFISDEARLFKVTFLQRGNLIGFQQDTVADGVRLSSMLQNLERNITNLSSDMKMKEVKLNMSEFVEGRKLFQNITISHWLTTWDDNIVTEEERQTVQKYEDLTATSLLVDRTTTDIMGSLPKYLLKSGEQTFTTDQHINSLRVKHLITSKNIHAEIFNEEKFSLLVKDVFFKNQSDQSVNASLSLPFLKVNGSVTVYGTIDDLYIPADVVFHDTPQDISATKVFEQQVVFLQHVNINGSVDDLQLDNCLLTQQEQNVIGFLTFRDDISFEGNVMMEEDLTVSNVDLSELAEDVVYLQTGTTPVRLSGSCVVNSTLYVLGDVSANGTIDQVDIAELGKTVMRIDSSQIITEDWTVSNNITFTKHLTVTGTINNLYMPGDVALVEGDHTMNGDLLLNNSMAVTGTGVLIVEGMVNGILLSNIMTVESDQEADGQITFQTDIVLRSSSSVAGLINGIELPRFAADILWKSVNDLTTDLPSDIMVITGVKTFEDVFICQSPCSVDGLVDGVDLTHLYQNTVGSHQPDNIPENVFIAGHSYMSGSLSTDCECFWTDFIFVDVPTNLKSNLYFVSNISVSDDVSVEGFVNGVDMNAPLMDAFVTTGPQLVVGSKVFLDGVTLTELCVDGTVDGLNIPDDVMTINTTQYSSGVQTFQEEVHLSNLNAGQLNVNEVSGLNLTDLTMNTLFTYGHQSVPGRKTFADSLDILADLTVLGQVDEVMQLQIVTSDAVRKDGSVTVTTKQVFMDVCIWSMSVTGLMDGVDMSDLSADIVMMQNMNQTIYGNRTLLQNISMTTLTVTGLLNGADVLQLDQEAVRVTDSGYTGLVFKDVISEGNITLDAGGLTDGLDLSYDLDGLVIYGQKTFLMPVHVYGSVRLQNGLIDEVDVSELADNTVDTTSAQVITAAKTIHGNVYILGDMVVQGMLNGILVDEFRGGVVTLTGDHIISDHKRFHDVIITELSVTGTMTGVHLEDVNSQRVTLNNTAHIMGRKLLTSSTVLRNHLTTSGIVLSGLLTGLDVTAFSSAVLKRSSTQVINGQLTWHCVVWAESLQLGGTLNSVDVNNIWLTSQPTLTVQGKAFGSRLKIFGDIKLGPDETVNGVDISEWERLSVLADEGGQVNRRVTVDSAHLTASLLVNGHIDGVDVSMMMRVRGDQVITGRKTFVGDVAVSKHAGILLHGLFNKMNMKSLMQRALNYDSNSIQTPIHVYGNVSVHGRVTFNTTVGMFDPEGLDAQHRQLVQMYTDVSQYMPLHKSHTCLAVNTLNTFLSAFRLPVQYFEMQVLFDADIISMHGFGHQMQQYVMVCGCQSVTIYMMTSSADQPLVPVYNSAFSPTVHITSYSFSNRTFIVTSHDKDNWYPTVCTADASLYAYSTIYEWSGERLLPVQTIVRSPGRWGRGISVEPFRDGAFQYLLITGEARNEALVYRSRALRYGLINGLRLGGLHQVTTVQYRGKTFASVSRSGAPNVRAPFTADVYSWHPRIQRFTLMSRINKRGVLESRLFVVDDRLYLVLLTQVTSVAHGTRSLFSVYHSGTRNRFLRKQQESLPSAAQDIQVITAAGVTYLCVTVEGVKLMLYSWRGSSGFVFDQSVNLPGLMSAEVFTSSRQTQMYAVVRTDKTVETKPIITEVRQSTGQISTAVLWGILPGSPVKEADSGASTCLPT</sequence>
<protein>
    <submittedName>
        <fullName evidence="1">TSPEAR protein</fullName>
    </submittedName>
</protein>
<dbReference type="PANTHER" id="PTHR15261">
    <property type="entry name" value="THROMBOSPONDIN-TYPE LAMININ G DOMAIN AND EAR REPEAT-CONTAINING"/>
    <property type="match status" value="1"/>
</dbReference>
<dbReference type="GO" id="GO:0007165">
    <property type="term" value="P:signal transduction"/>
    <property type="evidence" value="ECO:0007669"/>
    <property type="project" value="TreeGrafter"/>
</dbReference>
<keyword evidence="2" id="KW-1185">Reference proteome</keyword>
<dbReference type="OrthoDB" id="188713at2759"/>
<dbReference type="EMBL" id="OV696691">
    <property type="protein sequence ID" value="CAH1267807.1"/>
    <property type="molecule type" value="Genomic_DNA"/>
</dbReference>
<dbReference type="InterPro" id="IPR005492">
    <property type="entry name" value="EPTP"/>
</dbReference>
<accession>A0A8K0A4G8</accession>
<evidence type="ECO:0000313" key="1">
    <source>
        <dbReference type="EMBL" id="CAH1267807.1"/>
    </source>
</evidence>
<dbReference type="Pfam" id="PF03736">
    <property type="entry name" value="EPTP"/>
    <property type="match status" value="2"/>
</dbReference>
<organism evidence="1 2">
    <name type="scientific">Branchiostoma lanceolatum</name>
    <name type="common">Common lancelet</name>
    <name type="synonym">Amphioxus lanceolatum</name>
    <dbReference type="NCBI Taxonomy" id="7740"/>
    <lineage>
        <taxon>Eukaryota</taxon>
        <taxon>Metazoa</taxon>
        <taxon>Chordata</taxon>
        <taxon>Cephalochordata</taxon>
        <taxon>Leptocardii</taxon>
        <taxon>Amphioxiformes</taxon>
        <taxon>Branchiostomatidae</taxon>
        <taxon>Branchiostoma</taxon>
    </lineage>
</organism>
<dbReference type="Proteomes" id="UP000838412">
    <property type="component" value="Chromosome 6"/>
</dbReference>